<accession>V7HXV3</accession>
<feature type="transmembrane region" description="Helical" evidence="2">
    <location>
        <begin position="423"/>
        <end position="443"/>
    </location>
</feature>
<dbReference type="Proteomes" id="UP000018559">
    <property type="component" value="Unassembled WGS sequence"/>
</dbReference>
<keyword evidence="2" id="KW-0812">Transmembrane</keyword>
<evidence type="ECO:0008006" key="5">
    <source>
        <dbReference type="Google" id="ProtNLM"/>
    </source>
</evidence>
<keyword evidence="2" id="KW-0472">Membrane</keyword>
<dbReference type="RefSeq" id="WP_023858707.1">
    <property type="nucleotide sequence ID" value="NZ_AWWH01000012.1"/>
</dbReference>
<sequence>MKDELILKDSYFTENNEFTLQKTKMTDFWKTIISEVSQTTLQRFGIEHLVNKVDGFGGLNDFKDGGDISTVHNADKGVFVDDEHRQRYQLIYNKDTRKKYYEGRKTDSNDTRLATQRKRLFQNENVIDGYTGKNLSKDGSTHLDHIISAKEIHENKRARLFMSNDERNDMAVDERNIVPTNSSLNQSKGEHDLDEWLDKPSSKDKSQTNQERFGINKEDAHKLKEDAKSFVNDKINAARAKEVTTASISRGVKQAKKQIVGLIFYYGQEIIVDSLKELALTWKNYSGIKQRLFAIKECGNHIKDKVITKIKDIKTIAKDIFNCVSEGFISGVTACIVEGIINMFLTTVKNVSKLLQDGITGLISVVKLWIKNPENLPKNELVKSSIKLISGILATSLGIIAEESIRSGFVAVFPALTFLAEPVGIVGGILVTGCLSGLVLYIVDNFGKIVQSIKNSWETIEFGLANSVEDIENRYQMLVSKIDEAYQGLLQQIERHYKKLNKLSELAYDTSMPVGEQFNASISYARATGVNENKILHNLDEIDAYFLN</sequence>
<protein>
    <recommendedName>
        <fullName evidence="5">Cation diffusion facilitator family transporter</fullName>
    </recommendedName>
</protein>
<evidence type="ECO:0000313" key="3">
    <source>
        <dbReference type="EMBL" id="ETA75074.1"/>
    </source>
</evidence>
<keyword evidence="2" id="KW-1133">Transmembrane helix</keyword>
<name>V7HXV3_9LACO</name>
<feature type="region of interest" description="Disordered" evidence="1">
    <location>
        <begin position="175"/>
        <end position="218"/>
    </location>
</feature>
<dbReference type="PATRIC" id="fig|1392007.3.peg.92"/>
<proteinExistence type="predicted"/>
<feature type="compositionally biased region" description="Polar residues" evidence="1">
    <location>
        <begin position="178"/>
        <end position="187"/>
    </location>
</feature>
<dbReference type="AlphaFoldDB" id="V7HXV3"/>
<feature type="compositionally biased region" description="Basic and acidic residues" evidence="1">
    <location>
        <begin position="188"/>
        <end position="206"/>
    </location>
</feature>
<dbReference type="EMBL" id="AWWH01000012">
    <property type="protein sequence ID" value="ETA75074.1"/>
    <property type="molecule type" value="Genomic_DNA"/>
</dbReference>
<gene>
    <name evidence="3" type="ORF">LEQ_1421</name>
</gene>
<comment type="caution">
    <text evidence="3">The sequence shown here is derived from an EMBL/GenBank/DDBJ whole genome shotgun (WGS) entry which is preliminary data.</text>
</comment>
<organism evidence="3 4">
    <name type="scientific">Ligilactobacillus equi DPC 6820</name>
    <dbReference type="NCBI Taxonomy" id="1392007"/>
    <lineage>
        <taxon>Bacteria</taxon>
        <taxon>Bacillati</taxon>
        <taxon>Bacillota</taxon>
        <taxon>Bacilli</taxon>
        <taxon>Lactobacillales</taxon>
        <taxon>Lactobacillaceae</taxon>
        <taxon>Ligilactobacillus</taxon>
    </lineage>
</organism>
<evidence type="ECO:0000313" key="4">
    <source>
        <dbReference type="Proteomes" id="UP000018559"/>
    </source>
</evidence>
<evidence type="ECO:0000256" key="2">
    <source>
        <dbReference type="SAM" id="Phobius"/>
    </source>
</evidence>
<evidence type="ECO:0000256" key="1">
    <source>
        <dbReference type="SAM" id="MobiDB-lite"/>
    </source>
</evidence>
<reference evidence="3 4" key="1">
    <citation type="journal article" date="2014" name="Genome Announc.">
        <title>The Genome of the Predominant Equine Lactobacillus Species, Lactobacillus equi, Is Reflective of Its Lifestyle Adaptations to an Herbivorous Host.</title>
        <authorList>
            <person name="O'Donnell M.M."/>
            <person name="Harris H.M."/>
            <person name="O'Toole P.W."/>
            <person name="Ross R.P."/>
        </authorList>
    </citation>
    <scope>NUCLEOTIDE SEQUENCE [LARGE SCALE GENOMIC DNA]</scope>
    <source>
        <strain evidence="3 4">DPC 6820</strain>
    </source>
</reference>
<keyword evidence="4" id="KW-1185">Reference proteome</keyword>